<proteinExistence type="predicted"/>
<gene>
    <name evidence="3" type="ORF">LLUT_LOCUS11807</name>
</gene>
<protein>
    <recommendedName>
        <fullName evidence="5">Transmembrane protein</fullName>
    </recommendedName>
</protein>
<sequence length="79" mass="8545">MASHRAVFLSIIFLSILFLYVNGNSNANNFTATESSPEHESVTHLEVLPPAPLPSIAIGLTSPTVFVLFLIVFATMTLI</sequence>
<dbReference type="Proteomes" id="UP001497480">
    <property type="component" value="Unassembled WGS sequence"/>
</dbReference>
<reference evidence="3 4" key="1">
    <citation type="submission" date="2024-03" db="EMBL/GenBank/DDBJ databases">
        <authorList>
            <person name="Martinez-Hernandez J."/>
        </authorList>
    </citation>
    <scope>NUCLEOTIDE SEQUENCE [LARGE SCALE GENOMIC DNA]</scope>
</reference>
<organism evidence="3 4">
    <name type="scientific">Lupinus luteus</name>
    <name type="common">European yellow lupine</name>
    <dbReference type="NCBI Taxonomy" id="3873"/>
    <lineage>
        <taxon>Eukaryota</taxon>
        <taxon>Viridiplantae</taxon>
        <taxon>Streptophyta</taxon>
        <taxon>Embryophyta</taxon>
        <taxon>Tracheophyta</taxon>
        <taxon>Spermatophyta</taxon>
        <taxon>Magnoliopsida</taxon>
        <taxon>eudicotyledons</taxon>
        <taxon>Gunneridae</taxon>
        <taxon>Pentapetalae</taxon>
        <taxon>rosids</taxon>
        <taxon>fabids</taxon>
        <taxon>Fabales</taxon>
        <taxon>Fabaceae</taxon>
        <taxon>Papilionoideae</taxon>
        <taxon>50 kb inversion clade</taxon>
        <taxon>genistoids sensu lato</taxon>
        <taxon>core genistoids</taxon>
        <taxon>Genisteae</taxon>
        <taxon>Lupinus</taxon>
    </lineage>
</organism>
<feature type="transmembrane region" description="Helical" evidence="1">
    <location>
        <begin position="51"/>
        <end position="74"/>
    </location>
</feature>
<feature type="chain" id="PRO_5043337384" description="Transmembrane protein" evidence="2">
    <location>
        <begin position="24"/>
        <end position="79"/>
    </location>
</feature>
<accession>A0AAV1WNU7</accession>
<name>A0AAV1WNU7_LUPLU</name>
<evidence type="ECO:0000313" key="3">
    <source>
        <dbReference type="EMBL" id="CAL0310747.1"/>
    </source>
</evidence>
<evidence type="ECO:0000256" key="2">
    <source>
        <dbReference type="SAM" id="SignalP"/>
    </source>
</evidence>
<keyword evidence="1" id="KW-0812">Transmembrane</keyword>
<keyword evidence="2" id="KW-0732">Signal</keyword>
<evidence type="ECO:0000313" key="4">
    <source>
        <dbReference type="Proteomes" id="UP001497480"/>
    </source>
</evidence>
<dbReference type="EMBL" id="CAXHTB010000008">
    <property type="protein sequence ID" value="CAL0310747.1"/>
    <property type="molecule type" value="Genomic_DNA"/>
</dbReference>
<keyword evidence="4" id="KW-1185">Reference proteome</keyword>
<comment type="caution">
    <text evidence="3">The sequence shown here is derived from an EMBL/GenBank/DDBJ whole genome shotgun (WGS) entry which is preliminary data.</text>
</comment>
<evidence type="ECO:0008006" key="5">
    <source>
        <dbReference type="Google" id="ProtNLM"/>
    </source>
</evidence>
<keyword evidence="1" id="KW-0472">Membrane</keyword>
<dbReference type="AlphaFoldDB" id="A0AAV1WNU7"/>
<evidence type="ECO:0000256" key="1">
    <source>
        <dbReference type="SAM" id="Phobius"/>
    </source>
</evidence>
<keyword evidence="1" id="KW-1133">Transmembrane helix</keyword>
<feature type="signal peptide" evidence="2">
    <location>
        <begin position="1"/>
        <end position="23"/>
    </location>
</feature>